<evidence type="ECO:0000313" key="1">
    <source>
        <dbReference type="EMBL" id="DAA02411.1"/>
    </source>
</evidence>
<gene>
    <name evidence="1" type="ORF">HDC05701</name>
</gene>
<accession>Q6IGQ3</accession>
<organism evidence="1">
    <name type="scientific">Drosophila melanogaster</name>
    <name type="common">Fruit fly</name>
    <dbReference type="NCBI Taxonomy" id="7227"/>
    <lineage>
        <taxon>Eukaryota</taxon>
        <taxon>Metazoa</taxon>
        <taxon>Ecdysozoa</taxon>
        <taxon>Arthropoda</taxon>
        <taxon>Hexapoda</taxon>
        <taxon>Insecta</taxon>
        <taxon>Pterygota</taxon>
        <taxon>Neoptera</taxon>
        <taxon>Endopterygota</taxon>
        <taxon>Diptera</taxon>
        <taxon>Brachycera</taxon>
        <taxon>Muscomorpha</taxon>
        <taxon>Ephydroidea</taxon>
        <taxon>Drosophilidae</taxon>
        <taxon>Drosophila</taxon>
        <taxon>Sophophora</taxon>
    </lineage>
</organism>
<protein>
    <submittedName>
        <fullName evidence="1">HDC05701</fullName>
    </submittedName>
</protein>
<sequence length="188" mass="20476">MGNGDGVQWGFSIQKEDSTLGSQLVVVPLCLTLSAAVDTSNPPGVADGSDGGNGSDGSGGCNFTLTTWLRHWESFTLRGYNCEAGKCRGFSFMVLESMQWKWNANYARLCGESGKREDFGLIEQHCGKIGGNRKALKMPNGEHRQLGTISQEPHNINTNGCKMLLLASKHLWHAFKNAGEEFSFNAKD</sequence>
<reference evidence="1" key="1">
    <citation type="journal article" date="2003" name="Genome Biol.">
        <title>An integrated gene annotation and transcriptional profiling approach towards the full gene content of the Drosophila genome.</title>
        <authorList>
            <person name="Hild M."/>
            <person name="Beckmann B."/>
            <person name="Haas S.A."/>
            <person name="Koch B."/>
            <person name="Solovyev V."/>
            <person name="Busold C."/>
            <person name="Fellenberg K."/>
            <person name="Boutros M."/>
            <person name="Vingron M."/>
            <person name="Sauer F."/>
            <person name="Hoheisel J.D."/>
            <person name="Paro R."/>
        </authorList>
    </citation>
    <scope>NUCLEOTIDE SEQUENCE</scope>
</reference>
<name>Q6IGQ3_DROME</name>
<dbReference type="AlphaFoldDB" id="Q6IGQ3"/>
<proteinExistence type="predicted"/>
<dbReference type="EMBL" id="BK003713">
    <property type="protein sequence ID" value="DAA02411.1"/>
    <property type="molecule type" value="Genomic_DNA"/>
</dbReference>